<dbReference type="HOGENOM" id="CLU_2639586_0_0_1"/>
<protein>
    <submittedName>
        <fullName evidence="1">Uncharacterized protein</fullName>
    </submittedName>
</protein>
<dbReference type="RefSeq" id="XP_001593147.1">
    <property type="nucleotide sequence ID" value="XM_001593097.1"/>
</dbReference>
<reference evidence="2" key="1">
    <citation type="journal article" date="2011" name="PLoS Genet.">
        <title>Genomic analysis of the necrotrophic fungal pathogens Sclerotinia sclerotiorum and Botrytis cinerea.</title>
        <authorList>
            <person name="Amselem J."/>
            <person name="Cuomo C.A."/>
            <person name="van Kan J.A."/>
            <person name="Viaud M."/>
            <person name="Benito E.P."/>
            <person name="Couloux A."/>
            <person name="Coutinho P.M."/>
            <person name="de Vries R.P."/>
            <person name="Dyer P.S."/>
            <person name="Fillinger S."/>
            <person name="Fournier E."/>
            <person name="Gout L."/>
            <person name="Hahn M."/>
            <person name="Kohn L."/>
            <person name="Lapalu N."/>
            <person name="Plummer K.M."/>
            <person name="Pradier J.M."/>
            <person name="Quevillon E."/>
            <person name="Sharon A."/>
            <person name="Simon A."/>
            <person name="ten Have A."/>
            <person name="Tudzynski B."/>
            <person name="Tudzynski P."/>
            <person name="Wincker P."/>
            <person name="Andrew M."/>
            <person name="Anthouard V."/>
            <person name="Beever R.E."/>
            <person name="Beffa R."/>
            <person name="Benoit I."/>
            <person name="Bouzid O."/>
            <person name="Brault B."/>
            <person name="Chen Z."/>
            <person name="Choquer M."/>
            <person name="Collemare J."/>
            <person name="Cotton P."/>
            <person name="Danchin E.G."/>
            <person name="Da Silva C."/>
            <person name="Gautier A."/>
            <person name="Giraud C."/>
            <person name="Giraud T."/>
            <person name="Gonzalez C."/>
            <person name="Grossetete S."/>
            <person name="Guldener U."/>
            <person name="Henrissat B."/>
            <person name="Howlett B.J."/>
            <person name="Kodira C."/>
            <person name="Kretschmer M."/>
            <person name="Lappartient A."/>
            <person name="Leroch M."/>
            <person name="Levis C."/>
            <person name="Mauceli E."/>
            <person name="Neuveglise C."/>
            <person name="Oeser B."/>
            <person name="Pearson M."/>
            <person name="Poulain J."/>
            <person name="Poussereau N."/>
            <person name="Quesneville H."/>
            <person name="Rascle C."/>
            <person name="Schumacher J."/>
            <person name="Segurens B."/>
            <person name="Sexton A."/>
            <person name="Silva E."/>
            <person name="Sirven C."/>
            <person name="Soanes D.M."/>
            <person name="Talbot N.J."/>
            <person name="Templeton M."/>
            <person name="Yandava C."/>
            <person name="Yarden O."/>
            <person name="Zeng Q."/>
            <person name="Rollins J.A."/>
            <person name="Lebrun M.H."/>
            <person name="Dickman M."/>
        </authorList>
    </citation>
    <scope>NUCLEOTIDE SEQUENCE [LARGE SCALE GENOMIC DNA]</scope>
    <source>
        <strain evidence="2">ATCC 18683 / 1980 / Ss-1</strain>
    </source>
</reference>
<keyword evidence="2" id="KW-1185">Reference proteome</keyword>
<name>A7EL72_SCLS1</name>
<sequence>MFSSIGLDCIRRENRLEDSENPWAYAAPQRDENAIPSSARSIFNYRYPELLTPTCENTPGRRMEFNVATEGALWIGD</sequence>
<dbReference type="KEGG" id="ssl:SS1G_06069"/>
<gene>
    <name evidence="1" type="ORF">SS1G_06069</name>
</gene>
<accession>A7EL72</accession>
<dbReference type="AlphaFoldDB" id="A7EL72"/>
<evidence type="ECO:0000313" key="1">
    <source>
        <dbReference type="EMBL" id="EDO03588.1"/>
    </source>
</evidence>
<proteinExistence type="predicted"/>
<organism evidence="1 2">
    <name type="scientific">Sclerotinia sclerotiorum (strain ATCC 18683 / 1980 / Ss-1)</name>
    <name type="common">White mold</name>
    <name type="synonym">Whetzelinia sclerotiorum</name>
    <dbReference type="NCBI Taxonomy" id="665079"/>
    <lineage>
        <taxon>Eukaryota</taxon>
        <taxon>Fungi</taxon>
        <taxon>Dikarya</taxon>
        <taxon>Ascomycota</taxon>
        <taxon>Pezizomycotina</taxon>
        <taxon>Leotiomycetes</taxon>
        <taxon>Helotiales</taxon>
        <taxon>Sclerotiniaceae</taxon>
        <taxon>Sclerotinia</taxon>
    </lineage>
</organism>
<evidence type="ECO:0000313" key="2">
    <source>
        <dbReference type="Proteomes" id="UP000001312"/>
    </source>
</evidence>
<dbReference type="InParanoid" id="A7EL72"/>
<dbReference type="EMBL" id="CH476627">
    <property type="protein sequence ID" value="EDO03588.1"/>
    <property type="molecule type" value="Genomic_DNA"/>
</dbReference>
<dbReference type="Proteomes" id="UP000001312">
    <property type="component" value="Unassembled WGS sequence"/>
</dbReference>
<dbReference type="GeneID" id="5489128"/>